<dbReference type="STRING" id="694429.Pyrfu_0571"/>
<dbReference type="AlphaFoldDB" id="G0EGZ1"/>
<dbReference type="HOGENOM" id="CLU_3057268_0_0_2"/>
<gene>
    <name evidence="1" type="ordered locus">Pyrfu_0571</name>
</gene>
<dbReference type="Proteomes" id="UP000001037">
    <property type="component" value="Chromosome"/>
</dbReference>
<organism evidence="1 2">
    <name type="scientific">Pyrolobus fumarii (strain DSM 11204 / 1A)</name>
    <dbReference type="NCBI Taxonomy" id="694429"/>
    <lineage>
        <taxon>Archaea</taxon>
        <taxon>Thermoproteota</taxon>
        <taxon>Thermoprotei</taxon>
        <taxon>Desulfurococcales</taxon>
        <taxon>Pyrodictiaceae</taxon>
        <taxon>Pyrolobus</taxon>
    </lineage>
</organism>
<protein>
    <submittedName>
        <fullName evidence="1">Uncharacterized protein</fullName>
    </submittedName>
</protein>
<evidence type="ECO:0000313" key="1">
    <source>
        <dbReference type="EMBL" id="AEM38441.1"/>
    </source>
</evidence>
<sequence>MGQGLHLDDVREVRVMLAEFVECTVLAIDTHEETGDAVVLLDCGTCSPAAWKN</sequence>
<dbReference type="EMBL" id="CP002838">
    <property type="protein sequence ID" value="AEM38441.1"/>
    <property type="molecule type" value="Genomic_DNA"/>
</dbReference>
<proteinExistence type="predicted"/>
<dbReference type="InParanoid" id="G0EGZ1"/>
<dbReference type="KEGG" id="pfm:Pyrfu_0571"/>
<reference evidence="1 2" key="1">
    <citation type="journal article" date="2011" name="Stand. Genomic Sci.">
        <title>Complete genome sequence of the hyperthermophilic chemolithoautotroph Pyrolobus fumarii type strain (1A).</title>
        <authorList>
            <person name="Anderson I."/>
            <person name="Goker M."/>
            <person name="Nolan M."/>
            <person name="Lucas S."/>
            <person name="Hammon N."/>
            <person name="Deshpande S."/>
            <person name="Cheng J.F."/>
            <person name="Tapia R."/>
            <person name="Han C."/>
            <person name="Goodwin L."/>
            <person name="Pitluck S."/>
            <person name="Huntemann M."/>
            <person name="Liolios K."/>
            <person name="Ivanova N."/>
            <person name="Pagani I."/>
            <person name="Mavromatis K."/>
            <person name="Ovchinikova G."/>
            <person name="Pati A."/>
            <person name="Chen A."/>
            <person name="Palaniappan K."/>
            <person name="Land M."/>
            <person name="Hauser L."/>
            <person name="Brambilla E.M."/>
            <person name="Huber H."/>
            <person name="Yasawong M."/>
            <person name="Rohde M."/>
            <person name="Spring S."/>
            <person name="Abt B."/>
            <person name="Sikorski J."/>
            <person name="Wirth R."/>
            <person name="Detter J.C."/>
            <person name="Woyke T."/>
            <person name="Bristow J."/>
            <person name="Eisen J.A."/>
            <person name="Markowitz V."/>
            <person name="Hugenholtz P."/>
            <person name="Kyrpides N.C."/>
            <person name="Klenk H.P."/>
            <person name="Lapidus A."/>
        </authorList>
    </citation>
    <scope>NUCLEOTIDE SEQUENCE [LARGE SCALE GENOMIC DNA]</scope>
    <source>
        <strain evidence="2">DSM 11204 / 1A</strain>
    </source>
</reference>
<evidence type="ECO:0000313" key="2">
    <source>
        <dbReference type="Proteomes" id="UP000001037"/>
    </source>
</evidence>
<keyword evidence="2" id="KW-1185">Reference proteome</keyword>
<accession>G0EGZ1</accession>
<name>G0EGZ1_PYRF1</name>